<dbReference type="GO" id="GO:0005923">
    <property type="term" value="C:bicellular tight junction"/>
    <property type="evidence" value="ECO:0007669"/>
    <property type="project" value="UniProtKB-SubCell"/>
</dbReference>
<keyword evidence="5" id="KW-0796">Tight junction</keyword>
<comment type="caution">
    <text evidence="16">The sequence shown here is derived from an EMBL/GenBank/DDBJ whole genome shotgun (WGS) entry which is preliminary data.</text>
</comment>
<dbReference type="GO" id="GO:0016328">
    <property type="term" value="C:lateral plasma membrane"/>
    <property type="evidence" value="ECO:0007669"/>
    <property type="project" value="UniProtKB-SubCell"/>
</dbReference>
<keyword evidence="13" id="KW-0325">Glycoprotein</keyword>
<evidence type="ECO:0000256" key="5">
    <source>
        <dbReference type="ARBA" id="ARBA00022427"/>
    </source>
</evidence>
<dbReference type="SMART" id="SM00100">
    <property type="entry name" value="cNMP"/>
    <property type="match status" value="1"/>
</dbReference>
<dbReference type="PROSITE" id="PS50042">
    <property type="entry name" value="CNMP_BINDING_3"/>
    <property type="match status" value="1"/>
</dbReference>
<keyword evidence="11 14" id="KW-1133">Transmembrane helix</keyword>
<dbReference type="PANTHER" id="PTHR12101">
    <property type="entry name" value="POPEYE DOMAIN CONTAINING PROTEIN"/>
    <property type="match status" value="1"/>
</dbReference>
<keyword evidence="9" id="KW-0130">Cell adhesion</keyword>
<evidence type="ECO:0000256" key="9">
    <source>
        <dbReference type="ARBA" id="ARBA00022889"/>
    </source>
</evidence>
<evidence type="ECO:0000256" key="2">
    <source>
        <dbReference type="ARBA" id="ARBA00004141"/>
    </source>
</evidence>
<evidence type="ECO:0000313" key="17">
    <source>
        <dbReference type="Proteomes" id="UP000235803"/>
    </source>
</evidence>
<dbReference type="Proteomes" id="UP000235803">
    <property type="component" value="Unassembled WGS sequence"/>
</dbReference>
<dbReference type="GO" id="GO:0030552">
    <property type="term" value="F:cAMP binding"/>
    <property type="evidence" value="ECO:0007669"/>
    <property type="project" value="TreeGrafter"/>
</dbReference>
<evidence type="ECO:0000313" key="16">
    <source>
        <dbReference type="EMBL" id="PMR76005.1"/>
    </source>
</evidence>
<dbReference type="InterPro" id="IPR014710">
    <property type="entry name" value="RmlC-like_jellyroll"/>
</dbReference>
<gene>
    <name evidence="16" type="ORF">C1H69_07910</name>
</gene>
<feature type="domain" description="Cyclic nucleotide-binding" evidence="15">
    <location>
        <begin position="109"/>
        <end position="206"/>
    </location>
</feature>
<evidence type="ECO:0000256" key="14">
    <source>
        <dbReference type="SAM" id="Phobius"/>
    </source>
</evidence>
<dbReference type="Gene3D" id="2.60.120.10">
    <property type="entry name" value="Jelly Rolls"/>
    <property type="match status" value="1"/>
</dbReference>
<dbReference type="SUPFAM" id="SSF51206">
    <property type="entry name" value="cAMP-binding domain-like"/>
    <property type="match status" value="1"/>
</dbReference>
<dbReference type="InterPro" id="IPR000595">
    <property type="entry name" value="cNMP-bd_dom"/>
</dbReference>
<proteinExistence type="inferred from homology"/>
<feature type="transmembrane region" description="Helical" evidence="14">
    <location>
        <begin position="69"/>
        <end position="91"/>
    </location>
</feature>
<keyword evidence="7" id="KW-1003">Cell membrane</keyword>
<evidence type="ECO:0000256" key="3">
    <source>
        <dbReference type="ARBA" id="ARBA00004435"/>
    </source>
</evidence>
<name>A0A2N7U6F8_9GAMM</name>
<organism evidence="16 17">
    <name type="scientific">Billgrantia endophytica</name>
    <dbReference type="NCBI Taxonomy" id="2033802"/>
    <lineage>
        <taxon>Bacteria</taxon>
        <taxon>Pseudomonadati</taxon>
        <taxon>Pseudomonadota</taxon>
        <taxon>Gammaproteobacteria</taxon>
        <taxon>Oceanospirillales</taxon>
        <taxon>Halomonadaceae</taxon>
        <taxon>Billgrantia</taxon>
    </lineage>
</organism>
<keyword evidence="10" id="KW-0965">Cell junction</keyword>
<keyword evidence="17" id="KW-1185">Reference proteome</keyword>
<dbReference type="InterPro" id="IPR006916">
    <property type="entry name" value="POPDC1-3"/>
</dbReference>
<comment type="subcellular location">
    <subcellularLocation>
        <location evidence="3">Cell junction</location>
        <location evidence="3">Tight junction</location>
    </subcellularLocation>
    <subcellularLocation>
        <location evidence="1">Lateral cell membrane</location>
    </subcellularLocation>
    <subcellularLocation>
        <location evidence="2">Membrane</location>
        <topology evidence="2">Multi-pass membrane protein</topology>
    </subcellularLocation>
</comment>
<dbReference type="InterPro" id="IPR018490">
    <property type="entry name" value="cNMP-bd_dom_sf"/>
</dbReference>
<protein>
    <recommendedName>
        <fullName evidence="15">Cyclic nucleotide-binding domain-containing protein</fullName>
    </recommendedName>
</protein>
<feature type="transmembrane region" description="Helical" evidence="14">
    <location>
        <begin position="39"/>
        <end position="57"/>
    </location>
</feature>
<dbReference type="Pfam" id="PF00027">
    <property type="entry name" value="cNMP_binding"/>
    <property type="match status" value="1"/>
</dbReference>
<evidence type="ECO:0000256" key="8">
    <source>
        <dbReference type="ARBA" id="ARBA00022692"/>
    </source>
</evidence>
<accession>A0A2N7U6F8</accession>
<dbReference type="GO" id="GO:0007155">
    <property type="term" value="P:cell adhesion"/>
    <property type="evidence" value="ECO:0007669"/>
    <property type="project" value="UniProtKB-KW"/>
</dbReference>
<keyword evidence="12 14" id="KW-0472">Membrane</keyword>
<dbReference type="AlphaFoldDB" id="A0A2N7U6F8"/>
<reference evidence="16 17" key="1">
    <citation type="submission" date="2018-01" db="EMBL/GenBank/DDBJ databases">
        <title>Halomonas endophytica sp. nov., isolated from storage liquid in the stems of Populus euphratica.</title>
        <authorList>
            <person name="Chen C."/>
        </authorList>
    </citation>
    <scope>NUCLEOTIDE SEQUENCE [LARGE SCALE GENOMIC DNA]</scope>
    <source>
        <strain evidence="16 17">MC28</strain>
    </source>
</reference>
<sequence>MPQSWNIPFFPSEHEPMSAGLLLVANMLFCLSYMMRDMAYLRVITIVAAFFTLPYFYFQIDSLYSALGWPMIFIVIAFIVINAFNLTVLLLQRRAVSLDQRQSWLHQHTFQMLSPREMLKILQPSVIRRCEAGETLVRQGEQPNRLILILDGAVHVHTSDTERATLRSGDFVGEMSFITGKPSSADVVASEPLDYLIWRRGDLESIYKRMPHLKDAMQSIIGADMARKLAR</sequence>
<evidence type="ECO:0000256" key="10">
    <source>
        <dbReference type="ARBA" id="ARBA00022949"/>
    </source>
</evidence>
<dbReference type="PANTHER" id="PTHR12101:SF17">
    <property type="entry name" value="BLOOD VESSEL EPICARDIAL SUBSTANCE"/>
    <property type="match status" value="1"/>
</dbReference>
<comment type="similarity">
    <text evidence="4">Belongs to the popeye family.</text>
</comment>
<evidence type="ECO:0000256" key="6">
    <source>
        <dbReference type="ARBA" id="ARBA00022473"/>
    </source>
</evidence>
<evidence type="ECO:0000256" key="4">
    <source>
        <dbReference type="ARBA" id="ARBA00007146"/>
    </source>
</evidence>
<feature type="transmembrane region" description="Helical" evidence="14">
    <location>
        <begin position="16"/>
        <end position="34"/>
    </location>
</feature>
<evidence type="ECO:0000256" key="1">
    <source>
        <dbReference type="ARBA" id="ARBA00004124"/>
    </source>
</evidence>
<keyword evidence="6" id="KW-0217">Developmental protein</keyword>
<keyword evidence="8 14" id="KW-0812">Transmembrane</keyword>
<dbReference type="OrthoDB" id="6154918at2"/>
<evidence type="ECO:0000256" key="12">
    <source>
        <dbReference type="ARBA" id="ARBA00023136"/>
    </source>
</evidence>
<evidence type="ECO:0000256" key="13">
    <source>
        <dbReference type="ARBA" id="ARBA00023180"/>
    </source>
</evidence>
<evidence type="ECO:0000256" key="7">
    <source>
        <dbReference type="ARBA" id="ARBA00022475"/>
    </source>
</evidence>
<evidence type="ECO:0000259" key="15">
    <source>
        <dbReference type="PROSITE" id="PS50042"/>
    </source>
</evidence>
<dbReference type="Pfam" id="PF04831">
    <property type="entry name" value="POPDC1-3"/>
    <property type="match status" value="1"/>
</dbReference>
<dbReference type="CDD" id="cd00038">
    <property type="entry name" value="CAP_ED"/>
    <property type="match status" value="1"/>
</dbReference>
<evidence type="ECO:0000256" key="11">
    <source>
        <dbReference type="ARBA" id="ARBA00022989"/>
    </source>
</evidence>
<dbReference type="InterPro" id="IPR055272">
    <property type="entry name" value="POPDC1-3_dom"/>
</dbReference>
<dbReference type="EMBL" id="PNRF01000014">
    <property type="protein sequence ID" value="PMR76005.1"/>
    <property type="molecule type" value="Genomic_DNA"/>
</dbReference>